<sequence>MEKFFHLKENGTAVSTEIVAGLTTFFAMSYIIVVNPQILHQTGMPWGGVFLATIIAAIIGTLVMGLFANVPYAQAAGMGLNAFFTYTVCFGLKFTWQETLCMVFLCGLINIIITVTKIRKMIIEAIPPMLQNAIGGGIGIFVAYVGMLNVNLVTFTPKDTKAAGKGLATGATPGLATLNTPTLWLFLIGLLFAIVFTVLKLKGGMLLTIVITAIIGIPMGLTSMSNSVSISDTFAQLPQTFGVIFSADGFPALFSDVSKLPLVLVTIFAFSMSDTFDTLGTFIGTGRRTGIFSDDDMKHMEDGKGFSSKLDRALFADSIATSIGAICGTSNTTTYVESSAGIAAGGRTGLTSVVVSICFALSIFLSPVISAVPSAATAGVLVIVGCMMASSLKEIEWSDISEAIPAFFAAVFMALAYSISYGIAAGFITYCIVKTCKKEAKSVHPIIWIVSLLFILNFILLAVL</sequence>
<evidence type="ECO:0000256" key="5">
    <source>
        <dbReference type="ARBA" id="ARBA00022692"/>
    </source>
</evidence>
<feature type="transmembrane region" description="Helical" evidence="9">
    <location>
        <begin position="206"/>
        <end position="224"/>
    </location>
</feature>
<dbReference type="RefSeq" id="WP_013390244.1">
    <property type="nucleotide sequence ID" value="NC_014638.1"/>
</dbReference>
<feature type="transmembrane region" description="Helical" evidence="9">
    <location>
        <begin position="260"/>
        <end position="283"/>
    </location>
</feature>
<keyword evidence="3 8" id="KW-0813">Transport</keyword>
<dbReference type="PANTHER" id="PTHR43337:SF1">
    <property type="entry name" value="XANTHINE_URACIL PERMEASE C887.17-RELATED"/>
    <property type="match status" value="1"/>
</dbReference>
<name>A0A0H3EE78_BIFBP</name>
<dbReference type="InterPro" id="IPR026033">
    <property type="entry name" value="Azg-like_bact_archaea"/>
</dbReference>
<dbReference type="InterPro" id="IPR045018">
    <property type="entry name" value="Azg-like"/>
</dbReference>
<evidence type="ECO:0000313" key="11">
    <source>
        <dbReference type="Proteomes" id="UP000002312"/>
    </source>
</evidence>
<keyword evidence="6 8" id="KW-1133">Transmembrane helix</keyword>
<comment type="subcellular location">
    <subcellularLocation>
        <location evidence="1 8">Cell membrane</location>
        <topology evidence="1 8">Multi-pass membrane protein</topology>
    </subcellularLocation>
</comment>
<dbReference type="GO" id="GO:0005345">
    <property type="term" value="F:purine nucleobase transmembrane transporter activity"/>
    <property type="evidence" value="ECO:0007669"/>
    <property type="project" value="TreeGrafter"/>
</dbReference>
<reference evidence="10 11" key="1">
    <citation type="journal article" date="2010" name="Proc. Natl. Acad. Sci. U.S.A.">
        <title>Genome analysis of Bifidobacterium bifidum PRL2010 reveals metabolic pathways for host-derived glycan foraging.</title>
        <authorList>
            <person name="Turroni F."/>
            <person name="Bottacini F."/>
            <person name="Foroni E."/>
            <person name="Mulder I."/>
            <person name="Kim J.H."/>
            <person name="Zomer A."/>
            <person name="Sanchez B."/>
            <person name="Bidossi A."/>
            <person name="Ferrarini A."/>
            <person name="Giubellini V."/>
            <person name="Delledonne M."/>
            <person name="Henrissat B."/>
            <person name="Coutinho P."/>
            <person name="Oggioni M."/>
            <person name="Fitzgerald G.F."/>
            <person name="Mills D."/>
            <person name="Margolles A."/>
            <person name="Kelly D."/>
            <person name="van Sinderen D."/>
            <person name="Ventura M."/>
        </authorList>
    </citation>
    <scope>NUCLEOTIDE SEQUENCE [LARGE SCALE GENOMIC DNA]</scope>
    <source>
        <strain evidence="10 11">PRL2010</strain>
    </source>
</reference>
<keyword evidence="5 8" id="KW-0812">Transmembrane</keyword>
<evidence type="ECO:0000256" key="9">
    <source>
        <dbReference type="SAM" id="Phobius"/>
    </source>
</evidence>
<feature type="transmembrane region" description="Helical" evidence="9">
    <location>
        <begin position="102"/>
        <end position="118"/>
    </location>
</feature>
<evidence type="ECO:0000313" key="10">
    <source>
        <dbReference type="EMBL" id="ADP36624.1"/>
    </source>
</evidence>
<feature type="transmembrane region" description="Helical" evidence="9">
    <location>
        <begin position="404"/>
        <end position="433"/>
    </location>
</feature>
<evidence type="ECO:0000256" key="7">
    <source>
        <dbReference type="ARBA" id="ARBA00023136"/>
    </source>
</evidence>
<dbReference type="eggNOG" id="COG2252">
    <property type="taxonomic scope" value="Bacteria"/>
</dbReference>
<evidence type="ECO:0000256" key="8">
    <source>
        <dbReference type="PIRNR" id="PIRNR005353"/>
    </source>
</evidence>
<feature type="transmembrane region" description="Helical" evidence="9">
    <location>
        <begin position="445"/>
        <end position="463"/>
    </location>
</feature>
<evidence type="ECO:0000256" key="3">
    <source>
        <dbReference type="ARBA" id="ARBA00022448"/>
    </source>
</evidence>
<keyword evidence="4 8" id="KW-1003">Cell membrane</keyword>
<evidence type="ECO:0000256" key="1">
    <source>
        <dbReference type="ARBA" id="ARBA00004651"/>
    </source>
</evidence>
<dbReference type="InterPro" id="IPR006043">
    <property type="entry name" value="NCS2"/>
</dbReference>
<dbReference type="HOGENOM" id="CLU_024508_0_1_11"/>
<feature type="transmembrane region" description="Helical" evidence="9">
    <location>
        <begin position="45"/>
        <end position="68"/>
    </location>
</feature>
<dbReference type="Proteomes" id="UP000002312">
    <property type="component" value="Chromosome"/>
</dbReference>
<feature type="transmembrane region" description="Helical" evidence="9">
    <location>
        <begin position="353"/>
        <end position="384"/>
    </location>
</feature>
<evidence type="ECO:0000256" key="6">
    <source>
        <dbReference type="ARBA" id="ARBA00022989"/>
    </source>
</evidence>
<evidence type="ECO:0000256" key="4">
    <source>
        <dbReference type="ARBA" id="ARBA00022475"/>
    </source>
</evidence>
<keyword evidence="7 8" id="KW-0472">Membrane</keyword>
<dbReference type="OrthoDB" id="9808458at2"/>
<dbReference type="EMBL" id="CP001840">
    <property type="protein sequence ID" value="ADP36624.1"/>
    <property type="molecule type" value="Genomic_DNA"/>
</dbReference>
<dbReference type="PATRIC" id="fig|702459.3.peg.1652"/>
<protein>
    <submittedName>
        <fullName evidence="10">Guanine-hypoxanthine permease</fullName>
    </submittedName>
</protein>
<feature type="transmembrane region" description="Helical" evidence="9">
    <location>
        <begin position="182"/>
        <end position="199"/>
    </location>
</feature>
<dbReference type="AlphaFoldDB" id="A0A0H3EE78"/>
<gene>
    <name evidence="10" type="ordered locus">BBPR_1598</name>
</gene>
<dbReference type="KEGG" id="bbp:BBPR_1598"/>
<dbReference type="GO" id="GO:0005886">
    <property type="term" value="C:plasma membrane"/>
    <property type="evidence" value="ECO:0007669"/>
    <property type="project" value="UniProtKB-SubCell"/>
</dbReference>
<dbReference type="Pfam" id="PF00860">
    <property type="entry name" value="Xan_ur_permease"/>
    <property type="match status" value="1"/>
</dbReference>
<feature type="transmembrane region" description="Helical" evidence="9">
    <location>
        <begin position="130"/>
        <end position="150"/>
    </location>
</feature>
<accession>A0A0H3EE78</accession>
<dbReference type="PANTHER" id="PTHR43337">
    <property type="entry name" value="XANTHINE/URACIL PERMEASE C887.17-RELATED"/>
    <property type="match status" value="1"/>
</dbReference>
<dbReference type="PIRSF" id="PIRSF005353">
    <property type="entry name" value="PbuG"/>
    <property type="match status" value="1"/>
</dbReference>
<feature type="transmembrane region" description="Helical" evidence="9">
    <location>
        <begin position="12"/>
        <end position="33"/>
    </location>
</feature>
<proteinExistence type="inferred from homology"/>
<evidence type="ECO:0000256" key="2">
    <source>
        <dbReference type="ARBA" id="ARBA00005697"/>
    </source>
</evidence>
<comment type="similarity">
    <text evidence="2 8">Belongs to the nucleobase:cation symporter-2 (NCS2) (TC 2.A.40) family. Azg-like subfamily.</text>
</comment>
<organism evidence="10 11">
    <name type="scientific">Bifidobacterium bifidum (strain PRL2010)</name>
    <dbReference type="NCBI Taxonomy" id="702459"/>
    <lineage>
        <taxon>Bacteria</taxon>
        <taxon>Bacillati</taxon>
        <taxon>Actinomycetota</taxon>
        <taxon>Actinomycetes</taxon>
        <taxon>Bifidobacteriales</taxon>
        <taxon>Bifidobacteriaceae</taxon>
        <taxon>Bifidobacterium</taxon>
    </lineage>
</organism>